<dbReference type="PROSITE" id="PS50977">
    <property type="entry name" value="HTH_TETR_2"/>
    <property type="match status" value="1"/>
</dbReference>
<name>A0ABU4AHG3_9HYPH</name>
<dbReference type="PANTHER" id="PTHR30055:SF234">
    <property type="entry name" value="HTH-TYPE TRANSCRIPTIONAL REGULATOR BETI"/>
    <property type="match status" value="1"/>
</dbReference>
<evidence type="ECO:0000256" key="4">
    <source>
        <dbReference type="PROSITE-ProRule" id="PRU00335"/>
    </source>
</evidence>
<accession>A0ABU4AHG3</accession>
<feature type="DNA-binding region" description="H-T-H motif" evidence="4">
    <location>
        <begin position="33"/>
        <end position="52"/>
    </location>
</feature>
<dbReference type="Gene3D" id="1.10.357.10">
    <property type="entry name" value="Tetracycline Repressor, domain 2"/>
    <property type="match status" value="1"/>
</dbReference>
<evidence type="ECO:0000256" key="1">
    <source>
        <dbReference type="ARBA" id="ARBA00023015"/>
    </source>
</evidence>
<keyword evidence="7" id="KW-1185">Reference proteome</keyword>
<reference evidence="6 7" key="1">
    <citation type="submission" date="2023-10" db="EMBL/GenBank/DDBJ databases">
        <authorList>
            <person name="Venkata Ramana C."/>
            <person name="Sasikala C."/>
            <person name="Dhurka M."/>
        </authorList>
    </citation>
    <scope>NUCLEOTIDE SEQUENCE [LARGE SCALE GENOMIC DNA]</scope>
    <source>
        <strain evidence="6 7">KCTC 32151</strain>
    </source>
</reference>
<dbReference type="Pfam" id="PF00440">
    <property type="entry name" value="TetR_N"/>
    <property type="match status" value="1"/>
</dbReference>
<gene>
    <name evidence="6" type="ORF">R2G56_05265</name>
</gene>
<evidence type="ECO:0000259" key="5">
    <source>
        <dbReference type="PROSITE" id="PS50977"/>
    </source>
</evidence>
<evidence type="ECO:0000313" key="6">
    <source>
        <dbReference type="EMBL" id="MDV6225689.1"/>
    </source>
</evidence>
<comment type="caution">
    <text evidence="6">The sequence shown here is derived from an EMBL/GenBank/DDBJ whole genome shotgun (WGS) entry which is preliminary data.</text>
</comment>
<organism evidence="6 7">
    <name type="scientific">Nitratireductor aquimarinus</name>
    <dbReference type="NCBI Taxonomy" id="889300"/>
    <lineage>
        <taxon>Bacteria</taxon>
        <taxon>Pseudomonadati</taxon>
        <taxon>Pseudomonadota</taxon>
        <taxon>Alphaproteobacteria</taxon>
        <taxon>Hyphomicrobiales</taxon>
        <taxon>Phyllobacteriaceae</taxon>
        <taxon>Nitratireductor</taxon>
    </lineage>
</organism>
<dbReference type="InterPro" id="IPR050109">
    <property type="entry name" value="HTH-type_TetR-like_transc_reg"/>
</dbReference>
<keyword evidence="1" id="KW-0805">Transcription regulation</keyword>
<evidence type="ECO:0000256" key="3">
    <source>
        <dbReference type="ARBA" id="ARBA00023163"/>
    </source>
</evidence>
<protein>
    <submittedName>
        <fullName evidence="6">Helix-turn-helix domain-containing protein</fullName>
    </submittedName>
</protein>
<dbReference type="RefSeq" id="WP_113153300.1">
    <property type="nucleotide sequence ID" value="NZ_CP177239.1"/>
</dbReference>
<keyword evidence="2 4" id="KW-0238">DNA-binding</keyword>
<dbReference type="InterPro" id="IPR009057">
    <property type="entry name" value="Homeodomain-like_sf"/>
</dbReference>
<dbReference type="PRINTS" id="PR00455">
    <property type="entry name" value="HTHTETR"/>
</dbReference>
<dbReference type="EMBL" id="JAWLIP010000002">
    <property type="protein sequence ID" value="MDV6225689.1"/>
    <property type="molecule type" value="Genomic_DNA"/>
</dbReference>
<proteinExistence type="predicted"/>
<dbReference type="PANTHER" id="PTHR30055">
    <property type="entry name" value="HTH-TYPE TRANSCRIPTIONAL REGULATOR RUTR"/>
    <property type="match status" value="1"/>
</dbReference>
<dbReference type="SUPFAM" id="SSF46689">
    <property type="entry name" value="Homeodomain-like"/>
    <property type="match status" value="1"/>
</dbReference>
<dbReference type="InterPro" id="IPR001647">
    <property type="entry name" value="HTH_TetR"/>
</dbReference>
<evidence type="ECO:0000256" key="2">
    <source>
        <dbReference type="ARBA" id="ARBA00023125"/>
    </source>
</evidence>
<evidence type="ECO:0000313" key="7">
    <source>
        <dbReference type="Proteomes" id="UP001185659"/>
    </source>
</evidence>
<sequence>MNLIAGCTEDPKRERILNGAMKVFLAYGFARTTMDDIARSAEVSRPALYLLFRNKADIFRAIGVCILEQSLEGARAGLKEEGTFGERIMASLERALFGLIEMVDQSAHGQEILDIENKLAADIIAEWRERLSGIVEAAVAEEAERSKADLEALGLSARGLADILLDGLDGMRVRGICGKPAIDGARRLVRVMEISLLAARPEARI</sequence>
<feature type="domain" description="HTH tetR-type" evidence="5">
    <location>
        <begin position="10"/>
        <end position="70"/>
    </location>
</feature>
<dbReference type="Proteomes" id="UP001185659">
    <property type="component" value="Unassembled WGS sequence"/>
</dbReference>
<keyword evidence="3" id="KW-0804">Transcription</keyword>